<dbReference type="PANTHER" id="PTHR43409">
    <property type="entry name" value="ANAEROBIC MAGNESIUM-PROTOPORPHYRIN IX MONOMETHYL ESTER CYCLASE-RELATED"/>
    <property type="match status" value="1"/>
</dbReference>
<dbReference type="SMART" id="SM00729">
    <property type="entry name" value="Elp3"/>
    <property type="match status" value="1"/>
</dbReference>
<dbReference type="InterPro" id="IPR051198">
    <property type="entry name" value="BchE-like"/>
</dbReference>
<evidence type="ECO:0000256" key="4">
    <source>
        <dbReference type="ARBA" id="ARBA00023004"/>
    </source>
</evidence>
<gene>
    <name evidence="7" type="ORF">COT24_01045</name>
</gene>
<keyword evidence="5" id="KW-0411">Iron-sulfur</keyword>
<reference evidence="7 8" key="1">
    <citation type="submission" date="2017-09" db="EMBL/GenBank/DDBJ databases">
        <title>Depth-based differentiation of microbial function through sediment-hosted aquifers and enrichment of novel symbionts in the deep terrestrial subsurface.</title>
        <authorList>
            <person name="Probst A.J."/>
            <person name="Ladd B."/>
            <person name="Jarett J.K."/>
            <person name="Geller-Mcgrath D.E."/>
            <person name="Sieber C.M."/>
            <person name="Emerson J.B."/>
            <person name="Anantharaman K."/>
            <person name="Thomas B.C."/>
            <person name="Malmstrom R."/>
            <person name="Stieglmeier M."/>
            <person name="Klingl A."/>
            <person name="Woyke T."/>
            <person name="Ryan C.M."/>
            <person name="Banfield J.F."/>
        </authorList>
    </citation>
    <scope>NUCLEOTIDE SEQUENCE [LARGE SCALE GENOMIC DNA]</scope>
    <source>
        <strain evidence="7">CG08_land_8_20_14_0_20_40_16</strain>
    </source>
</reference>
<dbReference type="SFLD" id="SFLDS00029">
    <property type="entry name" value="Radical_SAM"/>
    <property type="match status" value="1"/>
</dbReference>
<organism evidence="7 8">
    <name type="scientific">Candidatus Kerfeldbacteria bacterium CG08_land_8_20_14_0_20_40_16</name>
    <dbReference type="NCBI Taxonomy" id="2014244"/>
    <lineage>
        <taxon>Bacteria</taxon>
        <taxon>Candidatus Kerfeldiibacteriota</taxon>
    </lineage>
</organism>
<dbReference type="GO" id="GO:0031419">
    <property type="term" value="F:cobalamin binding"/>
    <property type="evidence" value="ECO:0007669"/>
    <property type="project" value="InterPro"/>
</dbReference>
<dbReference type="GO" id="GO:0051536">
    <property type="term" value="F:iron-sulfur cluster binding"/>
    <property type="evidence" value="ECO:0007669"/>
    <property type="project" value="UniProtKB-KW"/>
</dbReference>
<evidence type="ECO:0000256" key="3">
    <source>
        <dbReference type="ARBA" id="ARBA00022723"/>
    </source>
</evidence>
<keyword evidence="2" id="KW-0949">S-adenosyl-L-methionine</keyword>
<dbReference type="Pfam" id="PF04055">
    <property type="entry name" value="Radical_SAM"/>
    <property type="match status" value="1"/>
</dbReference>
<dbReference type="InterPro" id="IPR058240">
    <property type="entry name" value="rSAM_sf"/>
</dbReference>
<comment type="caution">
    <text evidence="7">The sequence shown here is derived from an EMBL/GenBank/DDBJ whole genome shotgun (WGS) entry which is preliminary data.</text>
</comment>
<comment type="cofactor">
    <cofactor evidence="1">
        <name>[4Fe-4S] cluster</name>
        <dbReference type="ChEBI" id="CHEBI:49883"/>
    </cofactor>
</comment>
<proteinExistence type="predicted"/>
<keyword evidence="3" id="KW-0479">Metal-binding</keyword>
<dbReference type="Pfam" id="PF13282">
    <property type="entry name" value="DUF4070"/>
    <property type="match status" value="1"/>
</dbReference>
<accession>A0A2H0YXA4</accession>
<evidence type="ECO:0000256" key="1">
    <source>
        <dbReference type="ARBA" id="ARBA00001966"/>
    </source>
</evidence>
<dbReference type="Pfam" id="PF02310">
    <property type="entry name" value="B12-binding"/>
    <property type="match status" value="1"/>
</dbReference>
<dbReference type="EMBL" id="PEXU01000012">
    <property type="protein sequence ID" value="PIS42919.1"/>
    <property type="molecule type" value="Genomic_DNA"/>
</dbReference>
<dbReference type="SFLD" id="SFLDG01082">
    <property type="entry name" value="B12-binding_domain_containing"/>
    <property type="match status" value="1"/>
</dbReference>
<dbReference type="SUPFAM" id="SSF102114">
    <property type="entry name" value="Radical SAM enzymes"/>
    <property type="match status" value="1"/>
</dbReference>
<name>A0A2H0YXA4_9BACT</name>
<sequence>MKILLVYPKYPETFWSFKYALKFISKKAANPPLGLLTVASLLPKEWEKKLVDLNVTPLEDEHLKWADFVFISAMSIQKESVREIVSRCRKLGIKTVAGGPLFTTNREDFEKVDHLVLNEAEITLPPFLEDLKNGRAKHIYTSPQWADVKKTPIPNWELINVKKYFSLNIQYSRGCPFNCEFCNISLLCGRIPRIKDKQQVLAELDSIYAQGWRGAVFFVDDNFIGNREKLKKEVLPAVTQWMKQKKYPFLFNTQTSINLADDEELMRLMVQAGFNAVFVGIETPNKESLAECGKFQNRSRDLLSCVKKIQRFGLEVQGGFIVGFDNDQLSIFEMQIKFIQESKIVTAMVGLLNATPGTRLHMRLKKENRLVNDITGDNTDTTINFIPKMNQEALLNGYKKILKALYSPNNYYQRVRGFLINYQPLPKRVFRFHFYHLGAFFKSVLRLGIIRKERRHYWKLLLWTIFRRPRLFPLAVTFAIYGFHFQKIFEKVW</sequence>
<dbReference type="GO" id="GO:0046872">
    <property type="term" value="F:metal ion binding"/>
    <property type="evidence" value="ECO:0007669"/>
    <property type="project" value="UniProtKB-KW"/>
</dbReference>
<dbReference type="InterPro" id="IPR034466">
    <property type="entry name" value="Methyltransferase_Class_B"/>
</dbReference>
<dbReference type="Gene3D" id="3.40.50.280">
    <property type="entry name" value="Cobalamin-binding domain"/>
    <property type="match status" value="1"/>
</dbReference>
<dbReference type="GO" id="GO:0003824">
    <property type="term" value="F:catalytic activity"/>
    <property type="evidence" value="ECO:0007669"/>
    <property type="project" value="InterPro"/>
</dbReference>
<dbReference type="GO" id="GO:0005829">
    <property type="term" value="C:cytosol"/>
    <property type="evidence" value="ECO:0007669"/>
    <property type="project" value="TreeGrafter"/>
</dbReference>
<dbReference type="AlphaFoldDB" id="A0A2H0YXA4"/>
<keyword evidence="4" id="KW-0408">Iron</keyword>
<dbReference type="Gene3D" id="3.80.30.20">
    <property type="entry name" value="tm_1862 like domain"/>
    <property type="match status" value="1"/>
</dbReference>
<evidence type="ECO:0000313" key="8">
    <source>
        <dbReference type="Proteomes" id="UP000231542"/>
    </source>
</evidence>
<dbReference type="SFLD" id="SFLDG01123">
    <property type="entry name" value="methyltransferase_(Class_B)"/>
    <property type="match status" value="1"/>
</dbReference>
<dbReference type="InterPro" id="IPR023404">
    <property type="entry name" value="rSAM_horseshoe"/>
</dbReference>
<dbReference type="Proteomes" id="UP000231542">
    <property type="component" value="Unassembled WGS sequence"/>
</dbReference>
<dbReference type="InterPro" id="IPR007197">
    <property type="entry name" value="rSAM"/>
</dbReference>
<dbReference type="SFLD" id="SFLDF00303">
    <property type="entry name" value="hopanoid_C2-methyltransferase"/>
    <property type="match status" value="1"/>
</dbReference>
<protein>
    <submittedName>
        <fullName evidence="7">B12-binding domain-containing radical SAM protein</fullName>
    </submittedName>
</protein>
<feature type="domain" description="Radical SAM core" evidence="6">
    <location>
        <begin position="159"/>
        <end position="392"/>
    </location>
</feature>
<evidence type="ECO:0000313" key="7">
    <source>
        <dbReference type="EMBL" id="PIS42919.1"/>
    </source>
</evidence>
<dbReference type="PROSITE" id="PS51918">
    <property type="entry name" value="RADICAL_SAM"/>
    <property type="match status" value="1"/>
</dbReference>
<dbReference type="InterPro" id="IPR025274">
    <property type="entry name" value="DUF4070"/>
</dbReference>
<dbReference type="InterPro" id="IPR034530">
    <property type="entry name" value="HpnP-like"/>
</dbReference>
<dbReference type="PANTHER" id="PTHR43409:SF3">
    <property type="entry name" value="HYPOTHETICAL METHYLTRANSFERASE"/>
    <property type="match status" value="1"/>
</dbReference>
<dbReference type="InterPro" id="IPR006158">
    <property type="entry name" value="Cobalamin-bd"/>
</dbReference>
<evidence type="ECO:0000256" key="2">
    <source>
        <dbReference type="ARBA" id="ARBA00022691"/>
    </source>
</evidence>
<dbReference type="CDD" id="cd01335">
    <property type="entry name" value="Radical_SAM"/>
    <property type="match status" value="1"/>
</dbReference>
<dbReference type="InterPro" id="IPR006638">
    <property type="entry name" value="Elp3/MiaA/NifB-like_rSAM"/>
</dbReference>
<evidence type="ECO:0000259" key="6">
    <source>
        <dbReference type="PROSITE" id="PS51918"/>
    </source>
</evidence>
<evidence type="ECO:0000256" key="5">
    <source>
        <dbReference type="ARBA" id="ARBA00023014"/>
    </source>
</evidence>